<dbReference type="InterPro" id="IPR026367">
    <property type="entry name" value="FxsC_C"/>
</dbReference>
<gene>
    <name evidence="2" type="ORF">H4W31_002600</name>
</gene>
<keyword evidence="3" id="KW-1185">Reference proteome</keyword>
<evidence type="ECO:0000259" key="1">
    <source>
        <dbReference type="PROSITE" id="PS50104"/>
    </source>
</evidence>
<dbReference type="InterPro" id="IPR000157">
    <property type="entry name" value="TIR_dom"/>
</dbReference>
<dbReference type="SUPFAM" id="SSF52200">
    <property type="entry name" value="Toll/Interleukin receptor TIR domain"/>
    <property type="match status" value="1"/>
</dbReference>
<dbReference type="InterPro" id="IPR035897">
    <property type="entry name" value="Toll_tir_struct_dom_sf"/>
</dbReference>
<name>A0A927QXP6_9ACTN</name>
<protein>
    <submittedName>
        <fullName evidence="2">FxsC-like protein</fullName>
    </submittedName>
</protein>
<proteinExistence type="predicted"/>
<dbReference type="NCBIfam" id="NF040588">
    <property type="entry name" value="FxsC_Nterm"/>
    <property type="match status" value="1"/>
</dbReference>
<dbReference type="Proteomes" id="UP000649753">
    <property type="component" value="Unassembled WGS sequence"/>
</dbReference>
<evidence type="ECO:0000313" key="3">
    <source>
        <dbReference type="Proteomes" id="UP000649753"/>
    </source>
</evidence>
<accession>A0A927QXP6</accession>
<evidence type="ECO:0000313" key="2">
    <source>
        <dbReference type="EMBL" id="MBE1486962.1"/>
    </source>
</evidence>
<dbReference type="Pfam" id="PF13676">
    <property type="entry name" value="TIR_2"/>
    <property type="match status" value="1"/>
</dbReference>
<comment type="caution">
    <text evidence="2">The sequence shown here is derived from an EMBL/GenBank/DDBJ whole genome shotgun (WGS) entry which is preliminary data.</text>
</comment>
<dbReference type="EMBL" id="JADBEB010000001">
    <property type="protein sequence ID" value="MBE1486962.1"/>
    <property type="molecule type" value="Genomic_DNA"/>
</dbReference>
<sequence>MSAPQQPGVPRRLHFFLSYARSDDDPYVERFYKDLCAEVRVRAGLASGAEVGFFDKNSIEIGATWSADLVDALSNACSFLALFSPRYFASEPCGREWQMFAERVRQHEETNKIRSAALLPVLWLPPRQIPDAVQEVQYDRDVFSDAYRRDGLRQLMRLRRNEDEYIEAISILADRIVDNATTNALEPPPNSPRIDFHTVRSAFHDPAGITPPPADEPHLRPRSDHVHFVIAAPSQQEASTIRRDVHFYGAASLDWAPYLPALPDSLASFARAVAGRRGLSSDASPLPLLPGAGMPPAGNSIVVLLVDAWATQLDDYRQALAEQEIQQAPATAAMIPRNHEDPETHHNWRRLSDGLRSVMLHRVASGEPLAYRADILTHRSFDEDLQVVLEVARNRVFARAAAPDTETSMPRRTRPILEGP</sequence>
<dbReference type="RefSeq" id="WP_192766894.1">
    <property type="nucleotide sequence ID" value="NZ_JADBEB010000001.1"/>
</dbReference>
<dbReference type="Gene3D" id="3.40.50.10140">
    <property type="entry name" value="Toll/interleukin-1 receptor homology (TIR) domain"/>
    <property type="match status" value="1"/>
</dbReference>
<dbReference type="GO" id="GO:0007165">
    <property type="term" value="P:signal transduction"/>
    <property type="evidence" value="ECO:0007669"/>
    <property type="project" value="InterPro"/>
</dbReference>
<dbReference type="NCBIfam" id="TIGR04276">
    <property type="entry name" value="FxsC_Cterm"/>
    <property type="match status" value="1"/>
</dbReference>
<dbReference type="PROSITE" id="PS50104">
    <property type="entry name" value="TIR"/>
    <property type="match status" value="1"/>
</dbReference>
<dbReference type="InterPro" id="IPR047603">
    <property type="entry name" value="FxsC_N"/>
</dbReference>
<reference evidence="2" key="1">
    <citation type="submission" date="2020-10" db="EMBL/GenBank/DDBJ databases">
        <title>Sequencing the genomes of 1000 actinobacteria strains.</title>
        <authorList>
            <person name="Klenk H.-P."/>
        </authorList>
    </citation>
    <scope>NUCLEOTIDE SEQUENCE</scope>
    <source>
        <strain evidence="2">DSM 46832</strain>
    </source>
</reference>
<dbReference type="AlphaFoldDB" id="A0A927QXP6"/>
<organism evidence="2 3">
    <name type="scientific">Plantactinospora soyae</name>
    <dbReference type="NCBI Taxonomy" id="1544732"/>
    <lineage>
        <taxon>Bacteria</taxon>
        <taxon>Bacillati</taxon>
        <taxon>Actinomycetota</taxon>
        <taxon>Actinomycetes</taxon>
        <taxon>Micromonosporales</taxon>
        <taxon>Micromonosporaceae</taxon>
        <taxon>Plantactinospora</taxon>
    </lineage>
</organism>
<feature type="domain" description="TIR" evidence="1">
    <location>
        <begin position="11"/>
        <end position="177"/>
    </location>
</feature>